<dbReference type="CDD" id="cd18186">
    <property type="entry name" value="BTB_POZ_ZBTB_KLHL-like"/>
    <property type="match status" value="1"/>
</dbReference>
<proteinExistence type="predicted"/>
<dbReference type="PROSITE" id="PS50097">
    <property type="entry name" value="BTB"/>
    <property type="match status" value="1"/>
</dbReference>
<dbReference type="InterPro" id="IPR011333">
    <property type="entry name" value="SKP1/BTB/POZ_sf"/>
</dbReference>
<organism evidence="2 3">
    <name type="scientific">Hortaea werneckii</name>
    <name type="common">Black yeast</name>
    <name type="synonym">Cladosporium werneckii</name>
    <dbReference type="NCBI Taxonomy" id="91943"/>
    <lineage>
        <taxon>Eukaryota</taxon>
        <taxon>Fungi</taxon>
        <taxon>Dikarya</taxon>
        <taxon>Ascomycota</taxon>
        <taxon>Pezizomycotina</taxon>
        <taxon>Dothideomycetes</taxon>
        <taxon>Dothideomycetidae</taxon>
        <taxon>Mycosphaerellales</taxon>
        <taxon>Teratosphaeriaceae</taxon>
        <taxon>Hortaea</taxon>
    </lineage>
</organism>
<sequence length="270" mass="29562">MSRVATRLSSWFKDDTLVTILLTDNGTKYTLSKKIVCSISDYFAKALDGDFREAHERTLKLPDCSEETFDAVLWFHLNSSLPWDIESGIYAQLLLMNLWLFADIYLVTHMKGEILATASEHLDCQAPCPHVLAELLVRVPEDSSMRALFVENATSCIIQGSYDEVERAELAKIDGFFKIMADGLAVGKDKWAIVDNVAQGQGSISRSPTSKSTLQTVFGALAPSTAAIVRSSNMPTGPIGPSAPDRATTQLAPSAKGLARHYARCPKHLP</sequence>
<protein>
    <recommendedName>
        <fullName evidence="1">BTB domain-containing protein</fullName>
    </recommendedName>
</protein>
<reference evidence="2 3" key="1">
    <citation type="journal article" date="2018" name="BMC Genomics">
        <title>Genomic evidence for intraspecific hybridization in a clonal and extremely halotolerant yeast.</title>
        <authorList>
            <person name="Gostincar C."/>
            <person name="Stajich J.E."/>
            <person name="Zupancic J."/>
            <person name="Zalar P."/>
            <person name="Gunde-Cimerman N."/>
        </authorList>
    </citation>
    <scope>NUCLEOTIDE SEQUENCE [LARGE SCALE GENOMIC DNA]</scope>
    <source>
        <strain evidence="2 3">EXF-10513</strain>
    </source>
</reference>
<dbReference type="Gene3D" id="3.30.710.10">
    <property type="entry name" value="Potassium Channel Kv1.1, Chain A"/>
    <property type="match status" value="1"/>
</dbReference>
<dbReference type="PANTHER" id="PTHR47843:SF2">
    <property type="entry name" value="BTB DOMAIN-CONTAINING PROTEIN"/>
    <property type="match status" value="1"/>
</dbReference>
<dbReference type="InterPro" id="IPR000210">
    <property type="entry name" value="BTB/POZ_dom"/>
</dbReference>
<comment type="caution">
    <text evidence="2">The sequence shown here is derived from an EMBL/GenBank/DDBJ whole genome shotgun (WGS) entry which is preliminary data.</text>
</comment>
<evidence type="ECO:0000313" key="3">
    <source>
        <dbReference type="Proteomes" id="UP000269539"/>
    </source>
</evidence>
<dbReference type="EMBL" id="QWIO01000045">
    <property type="protein sequence ID" value="RMZ12108.1"/>
    <property type="molecule type" value="Genomic_DNA"/>
</dbReference>
<accession>A0A3M7HFX2</accession>
<dbReference type="Proteomes" id="UP000269539">
    <property type="component" value="Unassembled WGS sequence"/>
</dbReference>
<dbReference type="SUPFAM" id="SSF54695">
    <property type="entry name" value="POZ domain"/>
    <property type="match status" value="1"/>
</dbReference>
<dbReference type="PANTHER" id="PTHR47843">
    <property type="entry name" value="BTB DOMAIN-CONTAINING PROTEIN-RELATED"/>
    <property type="match status" value="1"/>
</dbReference>
<dbReference type="AlphaFoldDB" id="A0A3M7HFX2"/>
<feature type="domain" description="BTB" evidence="1">
    <location>
        <begin position="16"/>
        <end position="85"/>
    </location>
</feature>
<dbReference type="Pfam" id="PF00651">
    <property type="entry name" value="BTB"/>
    <property type="match status" value="1"/>
</dbReference>
<evidence type="ECO:0000259" key="1">
    <source>
        <dbReference type="PROSITE" id="PS50097"/>
    </source>
</evidence>
<name>A0A3M7HFX2_HORWE</name>
<evidence type="ECO:0000313" key="2">
    <source>
        <dbReference type="EMBL" id="RMZ12108.1"/>
    </source>
</evidence>
<gene>
    <name evidence="2" type="ORF">D0864_00805</name>
</gene>
<dbReference type="VEuPathDB" id="FungiDB:BTJ68_08771"/>